<sequence>MGKIVANWFRDNCGMRLEMYAKMLKDQNLRGNVFKALDIIEKGIATGGKILIFGNGGSAAESQHFAAELVCQFQKKRVAIPAIALTTDTSILTAQGNDHGFDSVFERQIEALCHPGDVVIGLTTSDVYHNGHSRNIFNAFGAAHKKGAKKIGLFSIKTKNLISIGLVDVPILIPAENTALIQEAHLAIIHMLCERIEENL</sequence>
<dbReference type="Proteomes" id="UP000177745">
    <property type="component" value="Unassembled WGS sequence"/>
</dbReference>
<dbReference type="GO" id="GO:0097367">
    <property type="term" value="F:carbohydrate derivative binding"/>
    <property type="evidence" value="ECO:0007669"/>
    <property type="project" value="InterPro"/>
</dbReference>
<proteinExistence type="predicted"/>
<evidence type="ECO:0000313" key="3">
    <source>
        <dbReference type="Proteomes" id="UP000177745"/>
    </source>
</evidence>
<dbReference type="CDD" id="cd05006">
    <property type="entry name" value="SIS_GmhA"/>
    <property type="match status" value="1"/>
</dbReference>
<dbReference type="InterPro" id="IPR046348">
    <property type="entry name" value="SIS_dom_sf"/>
</dbReference>
<dbReference type="EMBL" id="MGKY01000015">
    <property type="protein sequence ID" value="OGN33564.1"/>
    <property type="molecule type" value="Genomic_DNA"/>
</dbReference>
<dbReference type="PANTHER" id="PTHR30390">
    <property type="entry name" value="SEDOHEPTULOSE 7-PHOSPHATE ISOMERASE / DNAA INITIATOR-ASSOCIATING FACTOR FOR REPLICATION INITIATION"/>
    <property type="match status" value="1"/>
</dbReference>
<dbReference type="AlphaFoldDB" id="A0A1F8H7Q2"/>
<dbReference type="Pfam" id="PF13580">
    <property type="entry name" value="SIS_2"/>
    <property type="match status" value="1"/>
</dbReference>
<reference evidence="2 3" key="1">
    <citation type="journal article" date="2016" name="Nat. Commun.">
        <title>Thousands of microbial genomes shed light on interconnected biogeochemical processes in an aquifer system.</title>
        <authorList>
            <person name="Anantharaman K."/>
            <person name="Brown C.T."/>
            <person name="Hug L.A."/>
            <person name="Sharon I."/>
            <person name="Castelle C.J."/>
            <person name="Probst A.J."/>
            <person name="Thomas B.C."/>
            <person name="Singh A."/>
            <person name="Wilkins M.J."/>
            <person name="Karaoz U."/>
            <person name="Brodie E.L."/>
            <person name="Williams K.H."/>
            <person name="Hubbard S.S."/>
            <person name="Banfield J.F."/>
        </authorList>
    </citation>
    <scope>NUCLEOTIDE SEQUENCE [LARGE SCALE GENOMIC DNA]</scope>
</reference>
<dbReference type="SUPFAM" id="SSF53697">
    <property type="entry name" value="SIS domain"/>
    <property type="match status" value="1"/>
</dbReference>
<dbReference type="PANTHER" id="PTHR30390:SF6">
    <property type="entry name" value="DNAA INITIATOR-ASSOCIATING PROTEIN DIAA"/>
    <property type="match status" value="1"/>
</dbReference>
<dbReference type="PROSITE" id="PS51464">
    <property type="entry name" value="SIS"/>
    <property type="match status" value="1"/>
</dbReference>
<dbReference type="Gene3D" id="3.40.50.10490">
    <property type="entry name" value="Glucose-6-phosphate isomerase like protein, domain 1"/>
    <property type="match status" value="1"/>
</dbReference>
<feature type="domain" description="SIS" evidence="1">
    <location>
        <begin position="40"/>
        <end position="200"/>
    </location>
</feature>
<dbReference type="InterPro" id="IPR050099">
    <property type="entry name" value="SIS_GmhA/DiaA_subfam"/>
</dbReference>
<protein>
    <recommendedName>
        <fullName evidence="1">SIS domain-containing protein</fullName>
    </recommendedName>
</protein>
<gene>
    <name evidence="2" type="ORF">A3G51_02700</name>
</gene>
<accession>A0A1F8H7Q2</accession>
<comment type="caution">
    <text evidence="2">The sequence shown here is derived from an EMBL/GenBank/DDBJ whole genome shotgun (WGS) entry which is preliminary data.</text>
</comment>
<organism evidence="2 3">
    <name type="scientific">Candidatus Yanofskybacteria bacterium RIFCSPLOWO2_12_FULL_43_11b</name>
    <dbReference type="NCBI Taxonomy" id="1802710"/>
    <lineage>
        <taxon>Bacteria</taxon>
        <taxon>Candidatus Yanofskyibacteriota</taxon>
    </lineage>
</organism>
<evidence type="ECO:0000259" key="1">
    <source>
        <dbReference type="PROSITE" id="PS51464"/>
    </source>
</evidence>
<dbReference type="InterPro" id="IPR035461">
    <property type="entry name" value="GmhA/DiaA"/>
</dbReference>
<name>A0A1F8H7Q2_9BACT</name>
<evidence type="ECO:0000313" key="2">
    <source>
        <dbReference type="EMBL" id="OGN33564.1"/>
    </source>
</evidence>
<dbReference type="GO" id="GO:1901135">
    <property type="term" value="P:carbohydrate derivative metabolic process"/>
    <property type="evidence" value="ECO:0007669"/>
    <property type="project" value="InterPro"/>
</dbReference>
<dbReference type="InterPro" id="IPR001347">
    <property type="entry name" value="SIS_dom"/>
</dbReference>